<dbReference type="CDD" id="cd02440">
    <property type="entry name" value="AdoMet_MTases"/>
    <property type="match status" value="1"/>
</dbReference>
<evidence type="ECO:0000256" key="1">
    <source>
        <dbReference type="SAM" id="Phobius"/>
    </source>
</evidence>
<gene>
    <name evidence="2" type="ORF">A3C21_02485</name>
</gene>
<dbReference type="STRING" id="1798500.A3C21_02485"/>
<dbReference type="Proteomes" id="UP000178572">
    <property type="component" value="Unassembled WGS sequence"/>
</dbReference>
<name>A0A1F6E1W4_9BACT</name>
<sequence>MEDAHYETLRSAEDSWWYRGRSLAIERMLKSFSPPPGAALDLGAGYGAMLPLLRRFGPVTAYEIYPECVAVCRERGYENVLSDESALFARKNAFALVGAFDVLEHIKEDVAFVSRLRESIVPGGIIVATVPAHQFLWSAHDVANRHFRRHGKKSLRLLFEENGYEVLALSYWNCSLFPIAAILRLSGAGGGGFLALPRFLNAALAFALYLESLWLSIAPLPMGLSLIAVARRPV</sequence>
<dbReference type="SUPFAM" id="SSF53335">
    <property type="entry name" value="S-adenosyl-L-methionine-dependent methyltransferases"/>
    <property type="match status" value="1"/>
</dbReference>
<reference evidence="2 3" key="1">
    <citation type="journal article" date="2016" name="Nat. Commun.">
        <title>Thousands of microbial genomes shed light on interconnected biogeochemical processes in an aquifer system.</title>
        <authorList>
            <person name="Anantharaman K."/>
            <person name="Brown C.T."/>
            <person name="Hug L.A."/>
            <person name="Sharon I."/>
            <person name="Castelle C.J."/>
            <person name="Probst A.J."/>
            <person name="Thomas B.C."/>
            <person name="Singh A."/>
            <person name="Wilkins M.J."/>
            <person name="Karaoz U."/>
            <person name="Brodie E.L."/>
            <person name="Williams K.H."/>
            <person name="Hubbard S.S."/>
            <person name="Banfield J.F."/>
        </authorList>
    </citation>
    <scope>NUCLEOTIDE SEQUENCE [LARGE SCALE GENOMIC DNA]</scope>
</reference>
<proteinExistence type="predicted"/>
<keyword evidence="1" id="KW-1133">Transmembrane helix</keyword>
<accession>A0A1F6E1W4</accession>
<dbReference type="EMBL" id="MFLN01000001">
    <property type="protein sequence ID" value="OGG67653.1"/>
    <property type="molecule type" value="Genomic_DNA"/>
</dbReference>
<dbReference type="Pfam" id="PF13489">
    <property type="entry name" value="Methyltransf_23"/>
    <property type="match status" value="1"/>
</dbReference>
<keyword evidence="1" id="KW-0812">Transmembrane</keyword>
<protein>
    <recommendedName>
        <fullName evidence="4">Methyltransferase type 11 domain-containing protein</fullName>
    </recommendedName>
</protein>
<feature type="transmembrane region" description="Helical" evidence="1">
    <location>
        <begin position="166"/>
        <end position="186"/>
    </location>
</feature>
<dbReference type="InterPro" id="IPR029063">
    <property type="entry name" value="SAM-dependent_MTases_sf"/>
</dbReference>
<comment type="caution">
    <text evidence="2">The sequence shown here is derived from an EMBL/GenBank/DDBJ whole genome shotgun (WGS) entry which is preliminary data.</text>
</comment>
<keyword evidence="1" id="KW-0472">Membrane</keyword>
<feature type="transmembrane region" description="Helical" evidence="1">
    <location>
        <begin position="206"/>
        <end position="230"/>
    </location>
</feature>
<dbReference type="AlphaFoldDB" id="A0A1F6E1W4"/>
<evidence type="ECO:0000313" key="2">
    <source>
        <dbReference type="EMBL" id="OGG67653.1"/>
    </source>
</evidence>
<evidence type="ECO:0008006" key="4">
    <source>
        <dbReference type="Google" id="ProtNLM"/>
    </source>
</evidence>
<evidence type="ECO:0000313" key="3">
    <source>
        <dbReference type="Proteomes" id="UP000178572"/>
    </source>
</evidence>
<organism evidence="2 3">
    <name type="scientific">Candidatus Kaiserbacteria bacterium RIFCSPHIGHO2_02_FULL_59_21</name>
    <dbReference type="NCBI Taxonomy" id="1798500"/>
    <lineage>
        <taxon>Bacteria</taxon>
        <taxon>Candidatus Kaiseribacteriota</taxon>
    </lineage>
</organism>
<dbReference type="Gene3D" id="3.40.50.150">
    <property type="entry name" value="Vaccinia Virus protein VP39"/>
    <property type="match status" value="1"/>
</dbReference>